<sequence length="372" mass="42080">MSATPSKPQTINQRRWRKFKTLRRGYYSLIILAVSYLLSFLLPLAVNNKALVVSYEGEWYSPAGRDFIASIIPIESLKPSSFFSGTTFGMTGENGECDYRALQERFEKQNGDNWVLMPLYPFGPNEDFTTTGNEKFLEPFQADPNGRSRWLGTDDRGRDVLSRMSYGFNVSLSFALLVAILEYLIGIPIGALMGYIGGWFDMLMQRFLEIWSSLPFLFLIIIAVSFVEPTFLLLTVFLTIFAWMAICTQMRAQFYREKSKDYVAAAVSIGVPTRKILLKHIFPNTLVPVITFFPFALVAAITALVSLDFLGFGLAPPTPSWGQMIGVGLQYLTKYWLVMVPMAAMFFTLTLVVFIGEGVREAFDPKVFSRLR</sequence>
<reference evidence="7 8" key="1">
    <citation type="submission" date="2016-09" db="EMBL/GenBank/DDBJ databases">
        <title>Genome-resolved meta-omics ties microbial dynamics to process performance in biotechnology for thiocyanate degradation.</title>
        <authorList>
            <person name="Kantor R.S."/>
            <person name="Huddy R.J."/>
            <person name="Iyer R."/>
            <person name="Thomas B.C."/>
            <person name="Brown C.T."/>
            <person name="Anantharaman K."/>
            <person name="Tringe S."/>
            <person name="Hettich R.L."/>
            <person name="Harrison S.T."/>
            <person name="Banfield J.F."/>
        </authorList>
    </citation>
    <scope>NUCLEOTIDE SEQUENCE [LARGE SCALE GENOMIC DNA]</scope>
    <source>
        <strain evidence="7">59-99</strain>
    </source>
</reference>
<gene>
    <name evidence="7" type="ORF">BGO89_02515</name>
</gene>
<protein>
    <recommendedName>
        <fullName evidence="6">ABC transmembrane type-1 domain-containing protein</fullName>
    </recommendedName>
</protein>
<feature type="transmembrane region" description="Helical" evidence="5">
    <location>
        <begin position="25"/>
        <end position="46"/>
    </location>
</feature>
<dbReference type="InterPro" id="IPR035906">
    <property type="entry name" value="MetI-like_sf"/>
</dbReference>
<dbReference type="CDD" id="cd06261">
    <property type="entry name" value="TM_PBP2"/>
    <property type="match status" value="1"/>
</dbReference>
<feature type="transmembrane region" description="Helical" evidence="5">
    <location>
        <begin position="285"/>
        <end position="315"/>
    </location>
</feature>
<dbReference type="Pfam" id="PF00528">
    <property type="entry name" value="BPD_transp_1"/>
    <property type="match status" value="1"/>
</dbReference>
<dbReference type="PROSITE" id="PS50928">
    <property type="entry name" value="ABC_TM1"/>
    <property type="match status" value="1"/>
</dbReference>
<keyword evidence="3 5" id="KW-1133">Transmembrane helix</keyword>
<name>A0A1M3L266_9BACT</name>
<feature type="transmembrane region" description="Helical" evidence="5">
    <location>
        <begin position="335"/>
        <end position="356"/>
    </location>
</feature>
<organism evidence="7 8">
    <name type="scientific">Candidatus Kapaibacterium thiocyanatum</name>
    <dbReference type="NCBI Taxonomy" id="1895771"/>
    <lineage>
        <taxon>Bacteria</taxon>
        <taxon>Pseudomonadati</taxon>
        <taxon>Candidatus Kapaibacteriota</taxon>
        <taxon>Candidatus Kapaibacteriia</taxon>
        <taxon>Candidatus Kapaibacteriales</taxon>
        <taxon>Candidatus Kapaibacteriaceae</taxon>
        <taxon>Candidatus Kapaibacterium</taxon>
    </lineage>
</organism>
<dbReference type="GO" id="GO:0055085">
    <property type="term" value="P:transmembrane transport"/>
    <property type="evidence" value="ECO:0007669"/>
    <property type="project" value="InterPro"/>
</dbReference>
<evidence type="ECO:0000256" key="1">
    <source>
        <dbReference type="ARBA" id="ARBA00004651"/>
    </source>
</evidence>
<accession>A0A1M3L266</accession>
<evidence type="ECO:0000256" key="4">
    <source>
        <dbReference type="ARBA" id="ARBA00023136"/>
    </source>
</evidence>
<feature type="transmembrane region" description="Helical" evidence="5">
    <location>
        <begin position="172"/>
        <end position="196"/>
    </location>
</feature>
<keyword evidence="2 5" id="KW-0812">Transmembrane</keyword>
<dbReference type="PANTHER" id="PTHR30325:SF0">
    <property type="entry name" value="INNER MEMBRANE ABC TRANSPORTER PERMEASE PROTEIN YEJE"/>
    <property type="match status" value="1"/>
</dbReference>
<dbReference type="PANTHER" id="PTHR30325">
    <property type="entry name" value="MEMBRANE COMPONENT OF ABC TRANSPORTER"/>
    <property type="match status" value="1"/>
</dbReference>
<dbReference type="GO" id="GO:0042884">
    <property type="term" value="P:microcin transport"/>
    <property type="evidence" value="ECO:0007669"/>
    <property type="project" value="TreeGrafter"/>
</dbReference>
<evidence type="ECO:0000256" key="2">
    <source>
        <dbReference type="ARBA" id="ARBA00022692"/>
    </source>
</evidence>
<comment type="caution">
    <text evidence="7">The sequence shown here is derived from an EMBL/GenBank/DDBJ whole genome shotgun (WGS) entry which is preliminary data.</text>
</comment>
<keyword evidence="5" id="KW-0813">Transport</keyword>
<evidence type="ECO:0000256" key="3">
    <source>
        <dbReference type="ARBA" id="ARBA00022989"/>
    </source>
</evidence>
<evidence type="ECO:0000256" key="5">
    <source>
        <dbReference type="RuleBase" id="RU363032"/>
    </source>
</evidence>
<feature type="transmembrane region" description="Helical" evidence="5">
    <location>
        <begin position="232"/>
        <end position="250"/>
    </location>
</feature>
<feature type="transmembrane region" description="Helical" evidence="5">
    <location>
        <begin position="208"/>
        <end position="226"/>
    </location>
</feature>
<keyword evidence="4 5" id="KW-0472">Membrane</keyword>
<evidence type="ECO:0000313" key="7">
    <source>
        <dbReference type="EMBL" id="OJX59310.1"/>
    </source>
</evidence>
<evidence type="ECO:0000313" key="8">
    <source>
        <dbReference type="Proteomes" id="UP000184233"/>
    </source>
</evidence>
<dbReference type="GO" id="GO:0005886">
    <property type="term" value="C:plasma membrane"/>
    <property type="evidence" value="ECO:0007669"/>
    <property type="project" value="UniProtKB-SubCell"/>
</dbReference>
<dbReference type="Proteomes" id="UP000184233">
    <property type="component" value="Unassembled WGS sequence"/>
</dbReference>
<dbReference type="Gene3D" id="1.10.3720.10">
    <property type="entry name" value="MetI-like"/>
    <property type="match status" value="1"/>
</dbReference>
<dbReference type="AlphaFoldDB" id="A0A1M3L266"/>
<comment type="similarity">
    <text evidence="5">Belongs to the binding-protein-dependent transport system permease family.</text>
</comment>
<evidence type="ECO:0000259" key="6">
    <source>
        <dbReference type="PROSITE" id="PS50928"/>
    </source>
</evidence>
<proteinExistence type="inferred from homology"/>
<dbReference type="SUPFAM" id="SSF161098">
    <property type="entry name" value="MetI-like"/>
    <property type="match status" value="1"/>
</dbReference>
<dbReference type="InterPro" id="IPR000515">
    <property type="entry name" value="MetI-like"/>
</dbReference>
<comment type="subcellular location">
    <subcellularLocation>
        <location evidence="1 5">Cell membrane</location>
        <topology evidence="1 5">Multi-pass membrane protein</topology>
    </subcellularLocation>
</comment>
<feature type="domain" description="ABC transmembrane type-1" evidence="6">
    <location>
        <begin position="168"/>
        <end position="357"/>
    </location>
</feature>
<dbReference type="EMBL" id="MKVH01000013">
    <property type="protein sequence ID" value="OJX59310.1"/>
    <property type="molecule type" value="Genomic_DNA"/>
</dbReference>
<dbReference type="STRING" id="1895771.BGO89_02515"/>